<reference evidence="2 3" key="1">
    <citation type="journal article" date="2016" name="Nat. Commun.">
        <title>Thousands of microbial genomes shed light on interconnected biogeochemical processes in an aquifer system.</title>
        <authorList>
            <person name="Anantharaman K."/>
            <person name="Brown C.T."/>
            <person name="Hug L.A."/>
            <person name="Sharon I."/>
            <person name="Castelle C.J."/>
            <person name="Probst A.J."/>
            <person name="Thomas B.C."/>
            <person name="Singh A."/>
            <person name="Wilkins M.J."/>
            <person name="Karaoz U."/>
            <person name="Brodie E.L."/>
            <person name="Williams K.H."/>
            <person name="Hubbard S.S."/>
            <person name="Banfield J.F."/>
        </authorList>
    </citation>
    <scope>NUCLEOTIDE SEQUENCE [LARGE SCALE GENOMIC DNA]</scope>
</reference>
<sequence length="444" mass="49621">MLILAALPVSLVAIRTQQIFRNQAAAPKSSPRGTPVNPIPAALGYHAVIGDGPQNYIRQLYGSSESDRLRIDGPMTVEAWVNFSQTGATPASESIKTLISLEYPGGENSPTPRGFIYKLDLEKHASGDQIVWHKEDRVTNTEYTQTASSIQNPQLRYFAPNTWYHIETVYSQGQARIFVNGQLQVSSGDVLPIPSTRTIEFRGYNLKVGVSKAISGYDLRVEELRISNVERNVSQLFSAGTYNSPLIQVSTTDPKYPYTVGLWHFESVGSYTDYSGRQNPLNGMGTIKFEPHLDTPAPPTPWKVEYYNNPRFIGNDGRTPFKNPKVTENIIYKGNDGKEIDGIWARYGSSAPTPGIVKDRFSVVWTKNFNFKAGTYKFNAFVDDYATIKVNNQSTPVVDKGARSEYGNKTFNYTFTSDGTYPIVVQYRDERGSARLDLTWTKLP</sequence>
<evidence type="ECO:0000313" key="3">
    <source>
        <dbReference type="Proteomes" id="UP000178964"/>
    </source>
</evidence>
<accession>A0A1F4VP78</accession>
<dbReference type="Gene3D" id="3.90.182.10">
    <property type="entry name" value="Toxin - Anthrax Protective Antigen,domain 1"/>
    <property type="match status" value="1"/>
</dbReference>
<dbReference type="EMBL" id="MEVK01000025">
    <property type="protein sequence ID" value="OGC59002.1"/>
    <property type="molecule type" value="Genomic_DNA"/>
</dbReference>
<dbReference type="AlphaFoldDB" id="A0A1F4VP78"/>
<organism evidence="2 3">
    <name type="scientific">candidate division WWE3 bacterium RIFCSPLOWO2_01_FULL_42_11</name>
    <dbReference type="NCBI Taxonomy" id="1802627"/>
    <lineage>
        <taxon>Bacteria</taxon>
        <taxon>Katanobacteria</taxon>
    </lineage>
</organism>
<comment type="caution">
    <text evidence="2">The sequence shown here is derived from an EMBL/GenBank/DDBJ whole genome shotgun (WGS) entry which is preliminary data.</text>
</comment>
<dbReference type="STRING" id="1802627.A3A70_01850"/>
<dbReference type="InterPro" id="IPR013320">
    <property type="entry name" value="ConA-like_dom_sf"/>
</dbReference>
<dbReference type="InterPro" id="IPR037524">
    <property type="entry name" value="PA14/GLEYA"/>
</dbReference>
<dbReference type="Proteomes" id="UP000178964">
    <property type="component" value="Unassembled WGS sequence"/>
</dbReference>
<dbReference type="SUPFAM" id="SSF56988">
    <property type="entry name" value="Anthrax protective antigen"/>
    <property type="match status" value="1"/>
</dbReference>
<dbReference type="Gene3D" id="2.60.120.200">
    <property type="match status" value="1"/>
</dbReference>
<proteinExistence type="predicted"/>
<dbReference type="SUPFAM" id="SSF49899">
    <property type="entry name" value="Concanavalin A-like lectins/glucanases"/>
    <property type="match status" value="1"/>
</dbReference>
<gene>
    <name evidence="2" type="ORF">A3A70_01850</name>
</gene>
<dbReference type="PROSITE" id="PS51820">
    <property type="entry name" value="PA14"/>
    <property type="match status" value="1"/>
</dbReference>
<dbReference type="Pfam" id="PF13385">
    <property type="entry name" value="Laminin_G_3"/>
    <property type="match status" value="1"/>
</dbReference>
<name>A0A1F4VP78_UNCKA</name>
<evidence type="ECO:0000259" key="1">
    <source>
        <dbReference type="PROSITE" id="PS51820"/>
    </source>
</evidence>
<evidence type="ECO:0000313" key="2">
    <source>
        <dbReference type="EMBL" id="OGC59002.1"/>
    </source>
</evidence>
<feature type="domain" description="PA14" evidence="1">
    <location>
        <begin position="297"/>
        <end position="444"/>
    </location>
</feature>
<protein>
    <recommendedName>
        <fullName evidence="1">PA14 domain-containing protein</fullName>
    </recommendedName>
</protein>